<gene>
    <name evidence="3" type="ORF">IRJ18_00160</name>
</gene>
<accession>A0ABR9XC01</accession>
<evidence type="ECO:0000259" key="2">
    <source>
        <dbReference type="Pfam" id="PF01433"/>
    </source>
</evidence>
<reference evidence="3 4" key="1">
    <citation type="submission" date="2020-10" db="EMBL/GenBank/DDBJ databases">
        <title>Mucilaginibacter mali sp. nov., isolated from rhizosphere soil of apple orchard.</title>
        <authorList>
            <person name="Lee J.-S."/>
            <person name="Kim H.S."/>
            <person name="Kim J.-S."/>
        </authorList>
    </citation>
    <scope>NUCLEOTIDE SEQUENCE [LARGE SCALE GENOMIC DNA]</scope>
    <source>
        <strain evidence="3 4">KCTC 23157</strain>
    </source>
</reference>
<dbReference type="CDD" id="cd09604">
    <property type="entry name" value="M1_APN_like"/>
    <property type="match status" value="1"/>
</dbReference>
<keyword evidence="1" id="KW-0732">Signal</keyword>
<dbReference type="Proteomes" id="UP000632774">
    <property type="component" value="Unassembled WGS sequence"/>
</dbReference>
<dbReference type="RefSeq" id="WP_194104176.1">
    <property type="nucleotide sequence ID" value="NZ_JADFFM010000001.1"/>
</dbReference>
<comment type="caution">
    <text evidence="3">The sequence shown here is derived from an EMBL/GenBank/DDBJ whole genome shotgun (WGS) entry which is preliminary data.</text>
</comment>
<dbReference type="Gene3D" id="1.10.390.10">
    <property type="entry name" value="Neutral Protease Domain 2"/>
    <property type="match status" value="1"/>
</dbReference>
<dbReference type="EMBL" id="JADFFM010000001">
    <property type="protein sequence ID" value="MBE9664751.1"/>
    <property type="molecule type" value="Genomic_DNA"/>
</dbReference>
<organism evidence="3 4">
    <name type="scientific">Mucilaginibacter boryungensis</name>
    <dbReference type="NCBI Taxonomy" id="768480"/>
    <lineage>
        <taxon>Bacteria</taxon>
        <taxon>Pseudomonadati</taxon>
        <taxon>Bacteroidota</taxon>
        <taxon>Sphingobacteriia</taxon>
        <taxon>Sphingobacteriales</taxon>
        <taxon>Sphingobacteriaceae</taxon>
        <taxon>Mucilaginibacter</taxon>
    </lineage>
</organism>
<dbReference type="InterPro" id="IPR014782">
    <property type="entry name" value="Peptidase_M1_dom"/>
</dbReference>
<evidence type="ECO:0000313" key="4">
    <source>
        <dbReference type="Proteomes" id="UP000632774"/>
    </source>
</evidence>
<evidence type="ECO:0000256" key="1">
    <source>
        <dbReference type="SAM" id="SignalP"/>
    </source>
</evidence>
<keyword evidence="4" id="KW-1185">Reference proteome</keyword>
<feature type="domain" description="Peptidase M1 membrane alanine aminopeptidase" evidence="2">
    <location>
        <begin position="453"/>
        <end position="599"/>
    </location>
</feature>
<protein>
    <submittedName>
        <fullName evidence="3">M1 family metallopeptidase</fullName>
    </submittedName>
</protein>
<dbReference type="Pfam" id="PF01433">
    <property type="entry name" value="Peptidase_M1"/>
    <property type="match status" value="1"/>
</dbReference>
<sequence>MKINLVAGLSLALLAGTYAADAQTTPPTTTTPTAAQRAAFTGRQRLQPFVEENTPTTNYDYHELWKPFFYTKNGNEMRASDGSPGPKYWQNRADYQLSAKLNEERNEITGSEILTYTNNSPQNLSFIWMQLDQNLFKLDSRGNKQVPLANDPTRGVVQSSRNWGQGQDFDAGYKINSVKVLSIAGGKTTATPVKWLVNDTRMQVFLPKAVAANGGQLKLEIKYSFISPDYGSDRMGIIQQGTDRGQSKNGKIYQVAQWYPRMCVYDDVMGWNTLPYTGESEFYLEYGDFDINITAPAKDIVVCSGELLNPKDVYTPEQVARWAKAANSETTVAIRSAEEVTDPKSRPAGKPELTWHFQIKNARDASWGASAAFVIDAAKMDLPSGRKSMAISAYPVESAGWKRGTEMIKASLEYNSKKWFEYPYPNATGVAGKAGGMEYPGIVFCSLGGGWGVIDHEFGHTWFPMIVGSNERLYGWMDEGFNTFINTLSTAYSLKGEFYRAPTPEGNLRQFTSFTRPDLEPVLSNPDNLKEANNGTLLYSKPSAGLVMLREQILGPERFDFAFKTYINRWAFKHPTPDDFFRTIENAAGESLQWFWRGWFEHTWRLDVAVRNVRYVDNNPAKGAIITLDNLEKMAMPVVLDIKLKSGKTQRVNFAAEIWERNVSWSFKYPSTEEIISVTYNPDGTLPDYNPANNVWPAADKK</sequence>
<dbReference type="SUPFAM" id="SSF55486">
    <property type="entry name" value="Metalloproteases ('zincins'), catalytic domain"/>
    <property type="match status" value="1"/>
</dbReference>
<proteinExistence type="predicted"/>
<name>A0ABR9XC01_9SPHI</name>
<feature type="signal peptide" evidence="1">
    <location>
        <begin position="1"/>
        <end position="22"/>
    </location>
</feature>
<evidence type="ECO:0000313" key="3">
    <source>
        <dbReference type="EMBL" id="MBE9664751.1"/>
    </source>
</evidence>
<dbReference type="InterPro" id="IPR027268">
    <property type="entry name" value="Peptidase_M4/M1_CTD_sf"/>
</dbReference>
<feature type="chain" id="PRO_5045322117" evidence="1">
    <location>
        <begin position="23"/>
        <end position="702"/>
    </location>
</feature>